<keyword evidence="12" id="KW-0325">Glycoprotein</keyword>
<dbReference type="GO" id="GO:0051049">
    <property type="term" value="P:regulation of transport"/>
    <property type="evidence" value="ECO:0007669"/>
    <property type="project" value="UniProtKB-ARBA"/>
</dbReference>
<evidence type="ECO:0000259" key="15">
    <source>
        <dbReference type="PROSITE" id="PS50105"/>
    </source>
</evidence>
<dbReference type="Pfam" id="PF25578">
    <property type="entry name" value="EF-hand_STIM1"/>
    <property type="match status" value="1"/>
</dbReference>
<dbReference type="GO" id="GO:0005246">
    <property type="term" value="F:calcium channel regulator activity"/>
    <property type="evidence" value="ECO:0000318"/>
    <property type="project" value="GO_Central"/>
</dbReference>
<keyword evidence="1" id="KW-0813">Transport</keyword>
<dbReference type="GO" id="GO:0002115">
    <property type="term" value="P:store-operated calcium entry"/>
    <property type="evidence" value="ECO:0000318"/>
    <property type="project" value="GO_Central"/>
</dbReference>
<evidence type="ECO:0000256" key="13">
    <source>
        <dbReference type="ARBA" id="ARBA00046288"/>
    </source>
</evidence>
<dbReference type="FunFam" id="1.10.238.180:FF:000001">
    <property type="entry name" value="Stromal interaction molecule 1"/>
    <property type="match status" value="1"/>
</dbReference>
<evidence type="ECO:0000256" key="8">
    <source>
        <dbReference type="ARBA" id="ARBA00022989"/>
    </source>
</evidence>
<evidence type="ECO:0000256" key="9">
    <source>
        <dbReference type="ARBA" id="ARBA00023054"/>
    </source>
</evidence>
<feature type="domain" description="SAM" evidence="15">
    <location>
        <begin position="125"/>
        <end position="183"/>
    </location>
</feature>
<keyword evidence="4" id="KW-0812">Transmembrane</keyword>
<keyword evidence="10" id="KW-0406">Ion transport</keyword>
<keyword evidence="3" id="KW-0109">Calcium transport</keyword>
<dbReference type="Gene3D" id="1.10.150.50">
    <property type="entry name" value="Transcription Factor, Ets-1"/>
    <property type="match status" value="1"/>
</dbReference>
<dbReference type="OMA" id="FLCCVLK"/>
<dbReference type="CDD" id="cd09504">
    <property type="entry name" value="SAM_STIM-1_2-like"/>
    <property type="match status" value="1"/>
</dbReference>
<keyword evidence="17" id="KW-1185">Reference proteome</keyword>
<evidence type="ECO:0000256" key="6">
    <source>
        <dbReference type="ARBA" id="ARBA00022729"/>
    </source>
</evidence>
<dbReference type="GO" id="GO:0005886">
    <property type="term" value="C:plasma membrane"/>
    <property type="evidence" value="ECO:0000318"/>
    <property type="project" value="GO_Central"/>
</dbReference>
<dbReference type="InterPro" id="IPR001660">
    <property type="entry name" value="SAM"/>
</dbReference>
<evidence type="ECO:0000256" key="4">
    <source>
        <dbReference type="ARBA" id="ARBA00022692"/>
    </source>
</evidence>
<evidence type="ECO:0000256" key="5">
    <source>
        <dbReference type="ARBA" id="ARBA00022723"/>
    </source>
</evidence>
<keyword evidence="2" id="KW-0597">Phosphoprotein</keyword>
<keyword evidence="7" id="KW-0106">Calcium</keyword>
<proteinExistence type="predicted"/>
<gene>
    <name evidence="16" type="ORF">DAPPUDRAFT_59440</name>
</gene>
<dbReference type="Proteomes" id="UP000000305">
    <property type="component" value="Unassembled WGS sequence"/>
</dbReference>
<dbReference type="PhylomeDB" id="E9H7X9"/>
<dbReference type="GO" id="GO:0006874">
    <property type="term" value="P:intracellular calcium ion homeostasis"/>
    <property type="evidence" value="ECO:0000318"/>
    <property type="project" value="GO_Central"/>
</dbReference>
<evidence type="ECO:0000256" key="10">
    <source>
        <dbReference type="ARBA" id="ARBA00023065"/>
    </source>
</evidence>
<evidence type="ECO:0000256" key="7">
    <source>
        <dbReference type="ARBA" id="ARBA00022837"/>
    </source>
</evidence>
<dbReference type="InterPro" id="IPR032393">
    <property type="entry name" value="SOAR_STIM1/2"/>
</dbReference>
<evidence type="ECO:0000256" key="3">
    <source>
        <dbReference type="ARBA" id="ARBA00022568"/>
    </source>
</evidence>
<dbReference type="CDD" id="cd11722">
    <property type="entry name" value="SOAR"/>
    <property type="match status" value="1"/>
</dbReference>
<evidence type="ECO:0000256" key="14">
    <source>
        <dbReference type="SAM" id="Coils"/>
    </source>
</evidence>
<dbReference type="InterPro" id="IPR013761">
    <property type="entry name" value="SAM/pointed_sf"/>
</dbReference>
<organism evidence="16 17">
    <name type="scientific">Daphnia pulex</name>
    <name type="common">Water flea</name>
    <dbReference type="NCBI Taxonomy" id="6669"/>
    <lineage>
        <taxon>Eukaryota</taxon>
        <taxon>Metazoa</taxon>
        <taxon>Ecdysozoa</taxon>
        <taxon>Arthropoda</taxon>
        <taxon>Crustacea</taxon>
        <taxon>Branchiopoda</taxon>
        <taxon>Diplostraca</taxon>
        <taxon>Cladocera</taxon>
        <taxon>Anomopoda</taxon>
        <taxon>Daphniidae</taxon>
        <taxon>Daphnia</taxon>
    </lineage>
</organism>
<dbReference type="STRING" id="6669.E9H7X9"/>
<feature type="coiled-coil region" evidence="14">
    <location>
        <begin position="233"/>
        <end position="320"/>
    </location>
</feature>
<dbReference type="FunCoup" id="E9H7X9">
    <property type="interactions" value="1354"/>
</dbReference>
<dbReference type="PROSITE" id="PS50105">
    <property type="entry name" value="SAM_DOMAIN"/>
    <property type="match status" value="1"/>
</dbReference>
<dbReference type="HOGENOM" id="CLU_010588_1_1_1"/>
<dbReference type="InterPro" id="IPR057835">
    <property type="entry name" value="EF-hand_STIM1/2"/>
</dbReference>
<evidence type="ECO:0000256" key="12">
    <source>
        <dbReference type="ARBA" id="ARBA00023180"/>
    </source>
</evidence>
<dbReference type="GO" id="GO:0005509">
    <property type="term" value="F:calcium ion binding"/>
    <property type="evidence" value="ECO:0000318"/>
    <property type="project" value="GO_Central"/>
</dbReference>
<dbReference type="FunFam" id="1.10.287.3550:FF:000002">
    <property type="entry name" value="Stromal interaction molecule homolog"/>
    <property type="match status" value="1"/>
</dbReference>
<keyword evidence="11" id="KW-0472">Membrane</keyword>
<keyword evidence="6" id="KW-0732">Signal</keyword>
<dbReference type="PANTHER" id="PTHR15136:SF5">
    <property type="entry name" value="STROMAL INTERACTION MOLECULE HOMOLOG"/>
    <property type="match status" value="1"/>
</dbReference>
<evidence type="ECO:0000313" key="17">
    <source>
        <dbReference type="Proteomes" id="UP000000305"/>
    </source>
</evidence>
<comment type="subcellular location">
    <subcellularLocation>
        <location evidence="13">Endomembrane system</location>
        <topology evidence="13">Single-pass type I membrane protein</topology>
    </subcellularLocation>
</comment>
<feature type="coiled-coil region" evidence="14">
    <location>
        <begin position="345"/>
        <end position="372"/>
    </location>
</feature>
<dbReference type="Gene3D" id="1.20.5.340">
    <property type="match status" value="1"/>
</dbReference>
<dbReference type="AlphaFoldDB" id="E9H7X9"/>
<keyword evidence="5" id="KW-0479">Metal-binding</keyword>
<dbReference type="Gene3D" id="1.10.238.180">
    <property type="match status" value="1"/>
</dbReference>
<sequence length="465" mass="53755">MEESAPSELTLNASSVYSRARDIHSFNQTGNSQATPCFDEYSCLQARLSDAERLNLEAIRTLHGKLDDDANGNIDLSESDEFLREELHYEGGHERRQKAFHRDDDMHISVRELWDIWTRSEVHNWTIEQTTEWLSHFVQLPQYVSQFQQHNIDGTKLPRLAVNNVLYISGVLGIKDPIHRQKIAVKAMDVVLFGSPKDSSNYVKDVTLITLLVLALAGALYTYKSNRHSKQHLNKLMEHMEILSSAEKELQELQVKLQHARQEQDITLSEKQQLERKLEEEVRGSNASLYQPDPLAELELRRLREEVDILRGELQRAEGELEDRLCWTPPVDLQHWLQLTYELEQRVYNKKRLQAEKQLEQAKDACEKLNRKRSSFVASFVSTHGRAIDDVDKSILEARSSLMEVKQDLQERTTRWRQIESLCGFSISTNPGLSYLETLLRSGLNSSRFVVFNPCNEKLLKEGSE</sequence>
<dbReference type="FunFam" id="1.20.5.340:FF:000033">
    <property type="entry name" value="Stromal interaction molecule"/>
    <property type="match status" value="1"/>
</dbReference>
<evidence type="ECO:0000256" key="1">
    <source>
        <dbReference type="ARBA" id="ARBA00022448"/>
    </source>
</evidence>
<dbReference type="Gene3D" id="1.10.287.3550">
    <property type="match status" value="1"/>
</dbReference>
<dbReference type="KEGG" id="dpx:DAPPUDRAFT_59440"/>
<dbReference type="EMBL" id="GL732602">
    <property type="protein sequence ID" value="EFX72167.1"/>
    <property type="molecule type" value="Genomic_DNA"/>
</dbReference>
<dbReference type="GO" id="GO:0005783">
    <property type="term" value="C:endoplasmic reticulum"/>
    <property type="evidence" value="ECO:0000318"/>
    <property type="project" value="GO_Central"/>
</dbReference>
<protein>
    <recommendedName>
        <fullName evidence="15">SAM domain-containing protein</fullName>
    </recommendedName>
</protein>
<dbReference type="InterPro" id="IPR037608">
    <property type="entry name" value="STIM1/2"/>
</dbReference>
<dbReference type="InParanoid" id="E9H7X9"/>
<reference evidence="16 17" key="1">
    <citation type="journal article" date="2011" name="Science">
        <title>The ecoresponsive genome of Daphnia pulex.</title>
        <authorList>
            <person name="Colbourne J.K."/>
            <person name="Pfrender M.E."/>
            <person name="Gilbert D."/>
            <person name="Thomas W.K."/>
            <person name="Tucker A."/>
            <person name="Oakley T.H."/>
            <person name="Tokishita S."/>
            <person name="Aerts A."/>
            <person name="Arnold G.J."/>
            <person name="Basu M.K."/>
            <person name="Bauer D.J."/>
            <person name="Caceres C.E."/>
            <person name="Carmel L."/>
            <person name="Casola C."/>
            <person name="Choi J.H."/>
            <person name="Detter J.C."/>
            <person name="Dong Q."/>
            <person name="Dusheyko S."/>
            <person name="Eads B.D."/>
            <person name="Frohlich T."/>
            <person name="Geiler-Samerotte K.A."/>
            <person name="Gerlach D."/>
            <person name="Hatcher P."/>
            <person name="Jogdeo S."/>
            <person name="Krijgsveld J."/>
            <person name="Kriventseva E.V."/>
            <person name="Kultz D."/>
            <person name="Laforsch C."/>
            <person name="Lindquist E."/>
            <person name="Lopez J."/>
            <person name="Manak J.R."/>
            <person name="Muller J."/>
            <person name="Pangilinan J."/>
            <person name="Patwardhan R.P."/>
            <person name="Pitluck S."/>
            <person name="Pritham E.J."/>
            <person name="Rechtsteiner A."/>
            <person name="Rho M."/>
            <person name="Rogozin I.B."/>
            <person name="Sakarya O."/>
            <person name="Salamov A."/>
            <person name="Schaack S."/>
            <person name="Shapiro H."/>
            <person name="Shiga Y."/>
            <person name="Skalitzky C."/>
            <person name="Smith Z."/>
            <person name="Souvorov A."/>
            <person name="Sung W."/>
            <person name="Tang Z."/>
            <person name="Tsuchiya D."/>
            <person name="Tu H."/>
            <person name="Vos H."/>
            <person name="Wang M."/>
            <person name="Wolf Y.I."/>
            <person name="Yamagata H."/>
            <person name="Yamada T."/>
            <person name="Ye Y."/>
            <person name="Shaw J.R."/>
            <person name="Andrews J."/>
            <person name="Crease T.J."/>
            <person name="Tang H."/>
            <person name="Lucas S.M."/>
            <person name="Robertson H.M."/>
            <person name="Bork P."/>
            <person name="Koonin E.V."/>
            <person name="Zdobnov E.M."/>
            <person name="Grigoriev I.V."/>
            <person name="Lynch M."/>
            <person name="Boore J.L."/>
        </authorList>
    </citation>
    <scope>NUCLEOTIDE SEQUENCE [LARGE SCALE GENOMIC DNA]</scope>
</reference>
<name>E9H7X9_DAPPU</name>
<evidence type="ECO:0000256" key="2">
    <source>
        <dbReference type="ARBA" id="ARBA00022553"/>
    </source>
</evidence>
<dbReference type="eggNOG" id="KOG4403">
    <property type="taxonomic scope" value="Eukaryota"/>
</dbReference>
<evidence type="ECO:0000256" key="11">
    <source>
        <dbReference type="ARBA" id="ARBA00023136"/>
    </source>
</evidence>
<dbReference type="OrthoDB" id="9986177at2759"/>
<evidence type="ECO:0000313" key="16">
    <source>
        <dbReference type="EMBL" id="EFX72167.1"/>
    </source>
</evidence>
<dbReference type="FunFam" id="1.10.150.50:FF:000009">
    <property type="entry name" value="Stromal interaction molecule 1"/>
    <property type="match status" value="1"/>
</dbReference>
<keyword evidence="9 14" id="KW-0175">Coiled coil</keyword>
<dbReference type="PANTHER" id="PTHR15136">
    <property type="entry name" value="STROMAL INTERACTION MOLECULE HOMOLOG"/>
    <property type="match status" value="1"/>
</dbReference>
<dbReference type="Pfam" id="PF07647">
    <property type="entry name" value="SAM_2"/>
    <property type="match status" value="1"/>
</dbReference>
<keyword evidence="8" id="KW-1133">Transmembrane helix</keyword>
<accession>E9H7X9</accession>
<dbReference type="Pfam" id="PF16533">
    <property type="entry name" value="SOAR"/>
    <property type="match status" value="1"/>
</dbReference>
<dbReference type="SUPFAM" id="SSF47769">
    <property type="entry name" value="SAM/Pointed domain"/>
    <property type="match status" value="1"/>
</dbReference>